<dbReference type="RefSeq" id="XP_030994584.1">
    <property type="nucleotide sequence ID" value="XM_031141420.1"/>
</dbReference>
<name>A0A507AZ16_9PEZI</name>
<proteinExistence type="predicted"/>
<dbReference type="PANTHER" id="PTHR38111">
    <property type="entry name" value="ZN(2)-C6 FUNGAL-TYPE DOMAIN-CONTAINING PROTEIN-RELATED"/>
    <property type="match status" value="1"/>
</dbReference>
<dbReference type="OrthoDB" id="3525185at2759"/>
<dbReference type="Pfam" id="PF11951">
    <property type="entry name" value="Fungal_trans_2"/>
    <property type="match status" value="1"/>
</dbReference>
<organism evidence="2 3">
    <name type="scientific">Thyridium curvatum</name>
    <dbReference type="NCBI Taxonomy" id="1093900"/>
    <lineage>
        <taxon>Eukaryota</taxon>
        <taxon>Fungi</taxon>
        <taxon>Dikarya</taxon>
        <taxon>Ascomycota</taxon>
        <taxon>Pezizomycotina</taxon>
        <taxon>Sordariomycetes</taxon>
        <taxon>Sordariomycetidae</taxon>
        <taxon>Thyridiales</taxon>
        <taxon>Thyridiaceae</taxon>
        <taxon>Thyridium</taxon>
    </lineage>
</organism>
<evidence type="ECO:0000313" key="3">
    <source>
        <dbReference type="Proteomes" id="UP000319257"/>
    </source>
</evidence>
<dbReference type="AlphaFoldDB" id="A0A507AZ16"/>
<evidence type="ECO:0000313" key="2">
    <source>
        <dbReference type="EMBL" id="TPX12873.1"/>
    </source>
</evidence>
<dbReference type="EMBL" id="SKBQ01000039">
    <property type="protein sequence ID" value="TPX12873.1"/>
    <property type="molecule type" value="Genomic_DNA"/>
</dbReference>
<dbReference type="InParanoid" id="A0A507AZ16"/>
<dbReference type="InterPro" id="IPR053178">
    <property type="entry name" value="Osmoadaptation_assoc"/>
</dbReference>
<reference evidence="2 3" key="1">
    <citation type="submission" date="2019-06" db="EMBL/GenBank/DDBJ databases">
        <title>Draft genome sequence of the filamentous fungus Phialemoniopsis curvata isolated from diesel fuel.</title>
        <authorList>
            <person name="Varaljay V.A."/>
            <person name="Lyon W.J."/>
            <person name="Crouch A.L."/>
            <person name="Drake C.E."/>
            <person name="Hollomon J.M."/>
            <person name="Nadeau L.J."/>
            <person name="Nunn H.S."/>
            <person name="Stevenson B.S."/>
            <person name="Bojanowski C.L."/>
            <person name="Crookes-Goodson W.J."/>
        </authorList>
    </citation>
    <scope>NUCLEOTIDE SEQUENCE [LARGE SCALE GENOMIC DNA]</scope>
    <source>
        <strain evidence="2 3">D216</strain>
    </source>
</reference>
<gene>
    <name evidence="2" type="ORF">E0L32_006753</name>
</gene>
<evidence type="ECO:0000256" key="1">
    <source>
        <dbReference type="ARBA" id="ARBA00023242"/>
    </source>
</evidence>
<comment type="caution">
    <text evidence="2">The sequence shown here is derived from an EMBL/GenBank/DDBJ whole genome shotgun (WGS) entry which is preliminary data.</text>
</comment>
<dbReference type="Proteomes" id="UP000319257">
    <property type="component" value="Unassembled WGS sequence"/>
</dbReference>
<keyword evidence="3" id="KW-1185">Reference proteome</keyword>
<sequence length="308" mass="34482">MSLSQLQNSLCHTTRWKTSETLCASVLLCLFELFAGTTTPENYFHHAQGIGTLIEARGPRHDLWSPFDITLIQASRSTLIAASIFGAGRCRLTNKEWRSFFRAHPPDSLPEDLHAFYEDFYDLLSEMPSIAHKGQARLRAFASSSYVEPAEDESLLAHTIAVHQRWNAWNQQFIAKFPAPVEVPSPRGDDRFPTVYMYDDAWRAAAQITYNSCLIIMNLVFALVGYGGDRSAEVSGSVDRICKSVEMASQGMFGPNRVGFGLRIAYEAASPEIRLWIEGWLKEFDRSYAATNHKGYPTTTAADILGRG</sequence>
<dbReference type="GeneID" id="41974200"/>
<keyword evidence="1" id="KW-0539">Nucleus</keyword>
<dbReference type="STRING" id="1093900.A0A507AZ16"/>
<dbReference type="InterPro" id="IPR021858">
    <property type="entry name" value="Fun_TF"/>
</dbReference>
<protein>
    <submittedName>
        <fullName evidence="2">Uncharacterized protein</fullName>
    </submittedName>
</protein>
<accession>A0A507AZ16</accession>